<evidence type="ECO:0000313" key="2">
    <source>
        <dbReference type="EMBL" id="MCH6160046.1"/>
    </source>
</evidence>
<dbReference type="GO" id="GO:0008233">
    <property type="term" value="F:peptidase activity"/>
    <property type="evidence" value="ECO:0007669"/>
    <property type="project" value="UniProtKB-KW"/>
</dbReference>
<keyword evidence="2" id="KW-0645">Protease</keyword>
<dbReference type="RefSeq" id="WP_241058064.1">
    <property type="nucleotide sequence ID" value="NZ_JAKWJU010000002.1"/>
</dbReference>
<keyword evidence="3" id="KW-1185">Reference proteome</keyword>
<accession>A0ABS9SUT6</accession>
<evidence type="ECO:0000259" key="1">
    <source>
        <dbReference type="Pfam" id="PF20028"/>
    </source>
</evidence>
<evidence type="ECO:0000313" key="3">
    <source>
        <dbReference type="Proteomes" id="UP001166784"/>
    </source>
</evidence>
<dbReference type="Pfam" id="PF20028">
    <property type="entry name" value="VMAP-C"/>
    <property type="match status" value="1"/>
</dbReference>
<organism evidence="2 3">
    <name type="scientific">Streptomyces marispadix</name>
    <dbReference type="NCBI Taxonomy" id="2922868"/>
    <lineage>
        <taxon>Bacteria</taxon>
        <taxon>Bacillati</taxon>
        <taxon>Actinomycetota</taxon>
        <taxon>Actinomycetes</taxon>
        <taxon>Kitasatosporales</taxon>
        <taxon>Streptomycetaceae</taxon>
        <taxon>Streptomyces</taxon>
    </lineage>
</organism>
<dbReference type="InterPro" id="IPR045450">
    <property type="entry name" value="VMAP_C"/>
</dbReference>
<comment type="caution">
    <text evidence="2">The sequence shown here is derived from an EMBL/GenBank/DDBJ whole genome shotgun (WGS) entry which is preliminary data.</text>
</comment>
<proteinExistence type="predicted"/>
<protein>
    <submittedName>
        <fullName evidence="2">Serine protease</fullName>
    </submittedName>
</protein>
<dbReference type="EMBL" id="JAKWJU010000002">
    <property type="protein sequence ID" value="MCH6160046.1"/>
    <property type="molecule type" value="Genomic_DNA"/>
</dbReference>
<reference evidence="2" key="2">
    <citation type="journal article" date="2023" name="Int. J. Syst. Evol. Microbiol.">
        <title>Streptomyces marispadix sp. nov., isolated from marine beach sediment of the Northern Coast of Portugal.</title>
        <authorList>
            <person name="dos Santos J.D.N."/>
            <person name="Vitorino I.R."/>
            <person name="Kallscheuer N."/>
            <person name="Srivastava A."/>
            <person name="Krautwurst S."/>
            <person name="Marz M."/>
            <person name="Jogler C."/>
            <person name="Lobo Da Cunha A."/>
            <person name="Catita J."/>
            <person name="Goncalves H."/>
            <person name="Gonzalez I."/>
            <person name="Reyes F."/>
            <person name="Lage O.M."/>
        </authorList>
    </citation>
    <scope>NUCLEOTIDE SEQUENCE</scope>
    <source>
        <strain evidence="2">M600PL45_2</strain>
    </source>
</reference>
<sequence>MLLPGEHLLTCAHVVNDAVGKRQLSPEDPGPVTVRARVQSPHGRHECAARLDLWIPPGQPAGDRPLEWGGDLAVLTLLERLPEDVQPVRWHPMEKGQSVRAWHGGGTAASYADARVTECDDSVGYFDGSPTGLAIDHGYSGGPLWSDELGAAVGLVVASLTPPPDPDTGGPMPFSPQQVIRRGWGIPWQRIRAELTGSGAPYVIGGTSPALSPDPTLRPLVAAVARVLPTSEGRAEAMRMVANRCGCRLPEGHAHLTVDAFARFLTSHERALPAFAEALHVLQPGKAAEVLAVSRELEPGTLLSPGEHGALMAALHTLAPAVTALLPTAVRAALPLSQVPNSLLQGAGWGDGPVVRMERVEALVSHLEGLQGDSRAVPKATSLVPGLLRVVEYLAAVCDCVPQRERLREWNAQVAARLGIHDSALGERRDDAREWAAARQRSVPQPRLLVRLDRHHASGDADRYRVQMWLDEGMGPRSVSDTADQLRTPSQIVSEIFRVLGPMHSTAPEAARPIVELLLPRDALELAVDQWESADSDEIVPCVLGAEYSVVIRCPELTERYGDRFKTDWQRRWRRLEDSEPLCVRGPVAGKRETYGLLMDERDAACVVVDAVSHLRRDIVELCLAMRVPVVVWDRRKPDSAHELLKIVEGWAGRAPERVRGYRTKTLSYPQRYTGQPVLAWESPESPVPLLDLADPLESS</sequence>
<dbReference type="Proteomes" id="UP001166784">
    <property type="component" value="Unassembled WGS sequence"/>
</dbReference>
<dbReference type="Pfam" id="PF13365">
    <property type="entry name" value="Trypsin_2"/>
    <property type="match status" value="1"/>
</dbReference>
<keyword evidence="2" id="KW-0378">Hydrolase</keyword>
<dbReference type="InterPro" id="IPR009003">
    <property type="entry name" value="Peptidase_S1_PA"/>
</dbReference>
<gene>
    <name evidence="2" type="ORF">MMA15_06310</name>
</gene>
<feature type="domain" description="vWA-MoxR associated protein C-terminal" evidence="1">
    <location>
        <begin position="462"/>
        <end position="684"/>
    </location>
</feature>
<reference evidence="2" key="1">
    <citation type="submission" date="2022-03" db="EMBL/GenBank/DDBJ databases">
        <authorList>
            <person name="Santos J.D.N."/>
            <person name="Kallscheuer N."/>
            <person name="Jogler C."/>
            <person name="Lage O.M."/>
        </authorList>
    </citation>
    <scope>NUCLEOTIDE SEQUENCE</scope>
    <source>
        <strain evidence="2">M600PL45_2</strain>
    </source>
</reference>
<dbReference type="GO" id="GO:0006508">
    <property type="term" value="P:proteolysis"/>
    <property type="evidence" value="ECO:0007669"/>
    <property type="project" value="UniProtKB-KW"/>
</dbReference>
<name>A0ABS9SUT6_9ACTN</name>
<dbReference type="SUPFAM" id="SSF50494">
    <property type="entry name" value="Trypsin-like serine proteases"/>
    <property type="match status" value="1"/>
</dbReference>